<dbReference type="PANTHER" id="PTHR30627:SF1">
    <property type="entry name" value="PEPTIDOGLYCAN D,D-TRANSPEPTIDASE FTSI"/>
    <property type="match status" value="1"/>
</dbReference>
<dbReference type="Proteomes" id="UP000724657">
    <property type="component" value="Unassembled WGS sequence"/>
</dbReference>
<dbReference type="InterPro" id="IPR005311">
    <property type="entry name" value="PBP_dimer"/>
</dbReference>
<keyword evidence="2 3" id="KW-0472">Membrane</keyword>
<comment type="subcellular location">
    <subcellularLocation>
        <location evidence="1">Membrane</location>
    </subcellularLocation>
</comment>
<comment type="caution">
    <text evidence="5">The sequence shown here is derived from an EMBL/GenBank/DDBJ whole genome shotgun (WGS) entry which is preliminary data.</text>
</comment>
<dbReference type="SUPFAM" id="SSF54184">
    <property type="entry name" value="Penicillin-binding protein 2x (pbp-2x), c-terminal domain"/>
    <property type="match status" value="1"/>
</dbReference>
<dbReference type="SUPFAM" id="SSF56601">
    <property type="entry name" value="beta-lactamase/transpeptidase-like"/>
    <property type="match status" value="1"/>
</dbReference>
<dbReference type="Pfam" id="PF00905">
    <property type="entry name" value="Transpeptidase"/>
    <property type="match status" value="1"/>
</dbReference>
<accession>A0A9E2KY68</accession>
<dbReference type="Gene3D" id="3.40.710.10">
    <property type="entry name" value="DD-peptidase/beta-lactamase superfamily"/>
    <property type="match status" value="1"/>
</dbReference>
<evidence type="ECO:0000256" key="3">
    <source>
        <dbReference type="SAM" id="Phobius"/>
    </source>
</evidence>
<dbReference type="EMBL" id="JAHLFN010000019">
    <property type="protein sequence ID" value="MBU3841851.1"/>
    <property type="molecule type" value="Genomic_DNA"/>
</dbReference>
<proteinExistence type="predicted"/>
<dbReference type="InterPro" id="IPR012338">
    <property type="entry name" value="Beta-lactam/transpept-like"/>
</dbReference>
<dbReference type="CDD" id="cd06575">
    <property type="entry name" value="PASTA_Pbp2x-like_2"/>
    <property type="match status" value="1"/>
</dbReference>
<dbReference type="GO" id="GO:0071555">
    <property type="term" value="P:cell wall organization"/>
    <property type="evidence" value="ECO:0007669"/>
    <property type="project" value="TreeGrafter"/>
</dbReference>
<feature type="transmembrane region" description="Helical" evidence="3">
    <location>
        <begin position="54"/>
        <end position="74"/>
    </location>
</feature>
<keyword evidence="3" id="KW-1133">Transmembrane helix</keyword>
<dbReference type="PROSITE" id="PS51178">
    <property type="entry name" value="PASTA"/>
    <property type="match status" value="1"/>
</dbReference>
<feature type="domain" description="PASTA" evidence="4">
    <location>
        <begin position="639"/>
        <end position="702"/>
    </location>
</feature>
<evidence type="ECO:0000259" key="4">
    <source>
        <dbReference type="PROSITE" id="PS51178"/>
    </source>
</evidence>
<dbReference type="SMART" id="SM00740">
    <property type="entry name" value="PASTA"/>
    <property type="match status" value="1"/>
</dbReference>
<organism evidence="5 6">
    <name type="scientific">Candidatus Fusobacterium pullicola</name>
    <dbReference type="NCBI Taxonomy" id="2838601"/>
    <lineage>
        <taxon>Bacteria</taxon>
        <taxon>Fusobacteriati</taxon>
        <taxon>Fusobacteriota</taxon>
        <taxon>Fusobacteriia</taxon>
        <taxon>Fusobacteriales</taxon>
        <taxon>Fusobacteriaceae</taxon>
        <taxon>Fusobacterium</taxon>
    </lineage>
</organism>
<dbReference type="Gene3D" id="3.30.450.330">
    <property type="match status" value="1"/>
</dbReference>
<evidence type="ECO:0000313" key="6">
    <source>
        <dbReference type="Proteomes" id="UP000724657"/>
    </source>
</evidence>
<dbReference type="SUPFAM" id="SSF56519">
    <property type="entry name" value="Penicillin binding protein dimerisation domain"/>
    <property type="match status" value="1"/>
</dbReference>
<dbReference type="GO" id="GO:0005886">
    <property type="term" value="C:plasma membrane"/>
    <property type="evidence" value="ECO:0007669"/>
    <property type="project" value="TreeGrafter"/>
</dbReference>
<gene>
    <name evidence="5" type="ORF">IAA47_02495</name>
</gene>
<dbReference type="Gene3D" id="3.90.1310.10">
    <property type="entry name" value="Penicillin-binding protein 2a (Domain 2)"/>
    <property type="match status" value="1"/>
</dbReference>
<evidence type="ECO:0000313" key="5">
    <source>
        <dbReference type="EMBL" id="MBU3841851.1"/>
    </source>
</evidence>
<keyword evidence="3" id="KW-0812">Transmembrane</keyword>
<reference evidence="5" key="1">
    <citation type="journal article" date="2021" name="PeerJ">
        <title>Extensive microbial diversity within the chicken gut microbiome revealed by metagenomics and culture.</title>
        <authorList>
            <person name="Gilroy R."/>
            <person name="Ravi A."/>
            <person name="Getino M."/>
            <person name="Pursley I."/>
            <person name="Horton D.L."/>
            <person name="Alikhan N.F."/>
            <person name="Baker D."/>
            <person name="Gharbi K."/>
            <person name="Hall N."/>
            <person name="Watson M."/>
            <person name="Adriaenssens E.M."/>
            <person name="Foster-Nyarko E."/>
            <person name="Jarju S."/>
            <person name="Secka A."/>
            <person name="Antonio M."/>
            <person name="Oren A."/>
            <person name="Chaudhuri R.R."/>
            <person name="La Ragione R."/>
            <person name="Hildebrand F."/>
            <person name="Pallen M.J."/>
        </authorList>
    </citation>
    <scope>NUCLEOTIDE SEQUENCE</scope>
    <source>
        <strain evidence="5">A6-441</strain>
    </source>
</reference>
<dbReference type="Pfam" id="PF03717">
    <property type="entry name" value="PBP_dimer"/>
    <property type="match status" value="1"/>
</dbReference>
<evidence type="ECO:0000256" key="2">
    <source>
        <dbReference type="ARBA" id="ARBA00023136"/>
    </source>
</evidence>
<feature type="transmembrane region" description="Helical" evidence="3">
    <location>
        <begin position="20"/>
        <end position="42"/>
    </location>
</feature>
<dbReference type="InterPro" id="IPR036138">
    <property type="entry name" value="PBP_dimer_sf"/>
</dbReference>
<dbReference type="Pfam" id="PF03793">
    <property type="entry name" value="PASTA"/>
    <property type="match status" value="1"/>
</dbReference>
<reference evidence="5" key="2">
    <citation type="submission" date="2021-04" db="EMBL/GenBank/DDBJ databases">
        <authorList>
            <person name="Gilroy R."/>
        </authorList>
    </citation>
    <scope>NUCLEOTIDE SEQUENCE</scope>
    <source>
        <strain evidence="5">A6-441</strain>
    </source>
</reference>
<protein>
    <submittedName>
        <fullName evidence="5">Transpeptidase family protein</fullName>
    </submittedName>
</protein>
<evidence type="ECO:0000256" key="1">
    <source>
        <dbReference type="ARBA" id="ARBA00004370"/>
    </source>
</evidence>
<dbReference type="InterPro" id="IPR050515">
    <property type="entry name" value="Beta-lactam/transpept"/>
</dbReference>
<dbReference type="AlphaFoldDB" id="A0A9E2KY68"/>
<dbReference type="InterPro" id="IPR001460">
    <property type="entry name" value="PCN-bd_Tpept"/>
</dbReference>
<dbReference type="PANTHER" id="PTHR30627">
    <property type="entry name" value="PEPTIDOGLYCAN D,D-TRANSPEPTIDASE"/>
    <property type="match status" value="1"/>
</dbReference>
<sequence>MKYLKIITLLSTLVGIGVSVYYKLYLLTVFFILLLFYFLHIFMKKKEYQRASNFNKRVILASNIILFAIMLIVLRLTQVQLFKYEEYDKKAIDQIKKNDKSYGNRGEIFDSNGKSLAFNKNIYMLGVNPSAIYDDEQTIIGIEKILDEPYIRKNKDKLLKEIKEGYENNRKYKVVARNLSEKQKERIQEIVKKYKITQNVIQFDRSIERTYYKPEVYKNLVGFIGYTATSSAQKVGVFGIERQYERYLKEKVLERQNLYTKNRGLKLPFSKESVKISLNGKNIYTTIDSDVQFILNDELRKKFISSGSEEAYGIVMDPNTGKILGTSYHTTSKNKALRNPIFQNQFEPGSIFKPIIVASALDARLINRYTKFDIGEGKIKKYNHTIKEASRSTKGILTTEEVLKKSSNVGMVMISDRFTNQEFEEYLKKFGFYDKTGVDFSGEIKPYTTPYKRWDGLKKNTMSFGQGIAVTPVQMITAFSSLVNGGILYRPYLVEKITDENGSVVRRNLTTPVRRVISEGLSRDMRDMLEKVVSEGTAKRGEVHGYKVGGKTGTAQLSTKGGYLKENYLSSFIGFFPVDKPRYVVLVMFLKPKGETVYEKYGGATAAPVFGEIVKRITKTKNILSENVSSLSQVKKFQGEEKKELTDILMPDLKGLNPKDVIHIFKNTDIEVKIKGTGMVKEQYPKPGTSLQDIKEIRIVLN</sequence>
<name>A0A9E2KY68_9FUSO</name>
<dbReference type="InterPro" id="IPR005543">
    <property type="entry name" value="PASTA_dom"/>
</dbReference>
<dbReference type="GO" id="GO:0008658">
    <property type="term" value="F:penicillin binding"/>
    <property type="evidence" value="ECO:0007669"/>
    <property type="project" value="InterPro"/>
</dbReference>